<evidence type="ECO:0000313" key="8">
    <source>
        <dbReference type="EMBL" id="PWG05605.1"/>
    </source>
</evidence>
<dbReference type="InterPro" id="IPR014710">
    <property type="entry name" value="RmlC-like_jellyroll"/>
</dbReference>
<comment type="pathway">
    <text evidence="7">Carbohydrate biosynthesis; dTDP-L-rhamnose biosynthesis.</text>
</comment>
<evidence type="ECO:0000256" key="5">
    <source>
        <dbReference type="PIRSR" id="PIRSR600888-1"/>
    </source>
</evidence>
<protein>
    <recommendedName>
        <fullName evidence="4 7">dTDP-4-dehydrorhamnose 3,5-epimerase</fullName>
        <ecNumber evidence="3 7">5.1.3.13</ecNumber>
    </recommendedName>
    <alternativeName>
        <fullName evidence="7">Thymidine diphospho-4-keto-rhamnose 3,5-epimerase</fullName>
    </alternativeName>
</protein>
<proteinExistence type="inferred from homology"/>
<reference evidence="8 9" key="1">
    <citation type="submission" date="2018-05" db="EMBL/GenBank/DDBJ databases">
        <title>Polaribacter aquimarinus sp. nov., isolated from sediment in a sediment of sea.</title>
        <authorList>
            <person name="Lu D."/>
        </authorList>
    </citation>
    <scope>NUCLEOTIDE SEQUENCE [LARGE SCALE GENOMIC DNA]</scope>
    <source>
        <strain evidence="8 9">ZY113</strain>
    </source>
</reference>
<comment type="catalytic activity">
    <reaction evidence="1 7">
        <text>dTDP-4-dehydro-6-deoxy-alpha-D-glucose = dTDP-4-dehydro-beta-L-rhamnose</text>
        <dbReference type="Rhea" id="RHEA:16969"/>
        <dbReference type="ChEBI" id="CHEBI:57649"/>
        <dbReference type="ChEBI" id="CHEBI:62830"/>
        <dbReference type="EC" id="5.1.3.13"/>
    </reaction>
</comment>
<evidence type="ECO:0000256" key="4">
    <source>
        <dbReference type="ARBA" id="ARBA00019595"/>
    </source>
</evidence>
<dbReference type="AlphaFoldDB" id="A0A2U2JBC2"/>
<dbReference type="RefSeq" id="WP_109403939.1">
    <property type="nucleotide sequence ID" value="NZ_QFFG01000002.1"/>
</dbReference>
<comment type="function">
    <text evidence="2 7">Catalyzes the epimerization of the C3' and C5'positions of dTDP-6-deoxy-D-xylo-4-hexulose, forming dTDP-6-deoxy-L-lyxo-4-hexulose.</text>
</comment>
<keyword evidence="9" id="KW-1185">Reference proteome</keyword>
<name>A0A2U2JBC2_9FLAO</name>
<accession>A0A2U2JBC2</accession>
<evidence type="ECO:0000256" key="2">
    <source>
        <dbReference type="ARBA" id="ARBA00001997"/>
    </source>
</evidence>
<dbReference type="NCBIfam" id="TIGR01221">
    <property type="entry name" value="rmlC"/>
    <property type="match status" value="1"/>
</dbReference>
<feature type="active site" description="Proton acceptor" evidence="5">
    <location>
        <position position="62"/>
    </location>
</feature>
<dbReference type="PANTHER" id="PTHR21047:SF2">
    <property type="entry name" value="THYMIDINE DIPHOSPHO-4-KETO-RHAMNOSE 3,5-EPIMERASE"/>
    <property type="match status" value="1"/>
</dbReference>
<dbReference type="PANTHER" id="PTHR21047">
    <property type="entry name" value="DTDP-6-DEOXY-D-GLUCOSE-3,5 EPIMERASE"/>
    <property type="match status" value="1"/>
</dbReference>
<comment type="similarity">
    <text evidence="7">Belongs to the dTDP-4-dehydrorhamnose 3,5-epimerase family.</text>
</comment>
<evidence type="ECO:0000256" key="1">
    <source>
        <dbReference type="ARBA" id="ARBA00001298"/>
    </source>
</evidence>
<evidence type="ECO:0000256" key="3">
    <source>
        <dbReference type="ARBA" id="ARBA00012098"/>
    </source>
</evidence>
<dbReference type="OrthoDB" id="9800680at2"/>
<gene>
    <name evidence="8" type="primary">rfbC</name>
    <name evidence="8" type="ORF">DIS07_03945</name>
</gene>
<dbReference type="Gene3D" id="2.60.120.10">
    <property type="entry name" value="Jelly Rolls"/>
    <property type="match status" value="1"/>
</dbReference>
<dbReference type="GO" id="GO:0019305">
    <property type="term" value="P:dTDP-rhamnose biosynthetic process"/>
    <property type="evidence" value="ECO:0007669"/>
    <property type="project" value="UniProtKB-UniRule"/>
</dbReference>
<feature type="active site" description="Proton donor" evidence="5">
    <location>
        <position position="132"/>
    </location>
</feature>
<dbReference type="CDD" id="cd00438">
    <property type="entry name" value="cupin_RmlC"/>
    <property type="match status" value="1"/>
</dbReference>
<dbReference type="GO" id="GO:0008830">
    <property type="term" value="F:dTDP-4-dehydrorhamnose 3,5-epimerase activity"/>
    <property type="evidence" value="ECO:0007669"/>
    <property type="project" value="UniProtKB-UniRule"/>
</dbReference>
<dbReference type="Pfam" id="PF00908">
    <property type="entry name" value="dTDP_sugar_isom"/>
    <property type="match status" value="1"/>
</dbReference>
<dbReference type="GO" id="GO:0000271">
    <property type="term" value="P:polysaccharide biosynthetic process"/>
    <property type="evidence" value="ECO:0007669"/>
    <property type="project" value="TreeGrafter"/>
</dbReference>
<evidence type="ECO:0000313" key="9">
    <source>
        <dbReference type="Proteomes" id="UP000245670"/>
    </source>
</evidence>
<evidence type="ECO:0000256" key="6">
    <source>
        <dbReference type="PIRSR" id="PIRSR600888-3"/>
    </source>
</evidence>
<dbReference type="EMBL" id="QFFG01000002">
    <property type="protein sequence ID" value="PWG05605.1"/>
    <property type="molecule type" value="Genomic_DNA"/>
</dbReference>
<dbReference type="UniPathway" id="UPA00124"/>
<dbReference type="EC" id="5.1.3.13" evidence="3 7"/>
<feature type="site" description="Participates in a stacking interaction with the thymidine ring of dTDP-4-oxo-6-deoxyglucose" evidence="6">
    <location>
        <position position="138"/>
    </location>
</feature>
<dbReference type="GO" id="GO:0005829">
    <property type="term" value="C:cytosol"/>
    <property type="evidence" value="ECO:0007669"/>
    <property type="project" value="TreeGrafter"/>
</dbReference>
<dbReference type="InterPro" id="IPR011051">
    <property type="entry name" value="RmlC_Cupin_sf"/>
</dbReference>
<evidence type="ECO:0000256" key="7">
    <source>
        <dbReference type="RuleBase" id="RU364069"/>
    </source>
</evidence>
<sequence>MLIKKTSLEGCYLLQPKKIEDHRGAFILNFNKKEFEEAIKQKVDFVLENESISNYGVVRGLHMQKGQFSQAKLVRVVHGAILDVVVDARIDSPTFGETFSQILSAENNYQLFIPRGFLHGFSVLQDKTKVNYKCDNYYFPAAEDGVVFNDSDLKIDWKIVENDVILSEKDKKLPSFKDFNFQIK</sequence>
<keyword evidence="7" id="KW-0413">Isomerase</keyword>
<comment type="subunit">
    <text evidence="7">Homodimer.</text>
</comment>
<dbReference type="Proteomes" id="UP000245670">
    <property type="component" value="Unassembled WGS sequence"/>
</dbReference>
<comment type="caution">
    <text evidence="8">The sequence shown here is derived from an EMBL/GenBank/DDBJ whole genome shotgun (WGS) entry which is preliminary data.</text>
</comment>
<dbReference type="InterPro" id="IPR000888">
    <property type="entry name" value="RmlC-like"/>
</dbReference>
<dbReference type="SUPFAM" id="SSF51182">
    <property type="entry name" value="RmlC-like cupins"/>
    <property type="match status" value="1"/>
</dbReference>
<organism evidence="8 9">
    <name type="scientific">Polaribacter aquimarinus</name>
    <dbReference type="NCBI Taxonomy" id="2100726"/>
    <lineage>
        <taxon>Bacteria</taxon>
        <taxon>Pseudomonadati</taxon>
        <taxon>Bacteroidota</taxon>
        <taxon>Flavobacteriia</taxon>
        <taxon>Flavobacteriales</taxon>
        <taxon>Flavobacteriaceae</taxon>
    </lineage>
</organism>